<reference evidence="2" key="1">
    <citation type="journal article" date="2021" name="Proc. Natl. Acad. Sci. U.S.A.">
        <title>A Catalog of Tens of Thousands of Viruses from Human Metagenomes Reveals Hidden Associations with Chronic Diseases.</title>
        <authorList>
            <person name="Tisza M.J."/>
            <person name="Buck C.B."/>
        </authorList>
    </citation>
    <scope>NUCLEOTIDE SEQUENCE</scope>
    <source>
        <strain evidence="2">CtmTa7</strain>
    </source>
</reference>
<evidence type="ECO:0000256" key="1">
    <source>
        <dbReference type="SAM" id="Phobius"/>
    </source>
</evidence>
<accession>A0A8S5RCD8</accession>
<sequence length="155" mass="18428">MFILKIVLLTLIIYSTISTLVFILSKENEKIITFFGLGVVGTILYFICRTICKIRNYFKYHYKKRSIFQDKTGDKYICSVDEASDIMCLQSYKMIKRYAHQSEWEGLPEIPKDVILQSKRTCKYCKYDDMCGEEYDYILCNRSENGIEYDKFEKK</sequence>
<keyword evidence="1" id="KW-0812">Transmembrane</keyword>
<proteinExistence type="predicted"/>
<keyword evidence="1" id="KW-1133">Transmembrane helix</keyword>
<protein>
    <submittedName>
        <fullName evidence="2">Uncharacterized protein</fullName>
    </submittedName>
</protein>
<dbReference type="EMBL" id="BK059091">
    <property type="protein sequence ID" value="DAE28753.1"/>
    <property type="molecule type" value="Genomic_DNA"/>
</dbReference>
<feature type="transmembrane region" description="Helical" evidence="1">
    <location>
        <begin position="31"/>
        <end position="52"/>
    </location>
</feature>
<organism evidence="2">
    <name type="scientific">virus sp. ctmTa7</name>
    <dbReference type="NCBI Taxonomy" id="2828255"/>
    <lineage>
        <taxon>Viruses</taxon>
    </lineage>
</organism>
<evidence type="ECO:0000313" key="2">
    <source>
        <dbReference type="EMBL" id="DAE28753.1"/>
    </source>
</evidence>
<keyword evidence="1" id="KW-0472">Membrane</keyword>
<name>A0A8S5RCD8_9VIRU</name>
<feature type="transmembrane region" description="Helical" evidence="1">
    <location>
        <begin position="7"/>
        <end position="25"/>
    </location>
</feature>